<evidence type="ECO:0008006" key="2">
    <source>
        <dbReference type="Google" id="ProtNLM"/>
    </source>
</evidence>
<organism evidence="1">
    <name type="scientific">Intestinibacter bartlettii</name>
    <dbReference type="NCBI Taxonomy" id="261299"/>
    <lineage>
        <taxon>Bacteria</taxon>
        <taxon>Bacillati</taxon>
        <taxon>Bacillota</taxon>
        <taxon>Clostridia</taxon>
        <taxon>Peptostreptococcales</taxon>
        <taxon>Peptostreptococcaceae</taxon>
        <taxon>Intestinibacter</taxon>
    </lineage>
</organism>
<reference evidence="1" key="1">
    <citation type="submission" date="2019-11" db="EMBL/GenBank/DDBJ databases">
        <authorList>
            <person name="Feng L."/>
        </authorList>
    </citation>
    <scope>NUCLEOTIDE SEQUENCE</scope>
    <source>
        <strain evidence="1">IbartlettiiLFYP30</strain>
    </source>
</reference>
<gene>
    <name evidence="1" type="ORF">IBLFYP30_02809</name>
</gene>
<dbReference type="InterPro" id="IPR027417">
    <property type="entry name" value="P-loop_NTPase"/>
</dbReference>
<dbReference type="RefSeq" id="WP_024038468.1">
    <property type="nucleotide sequence ID" value="NZ_CACRUE010000039.1"/>
</dbReference>
<dbReference type="AlphaFoldDB" id="A0A6N3F574"/>
<dbReference type="Gene3D" id="3.40.50.300">
    <property type="entry name" value="P-loop containing nucleotide triphosphate hydrolases"/>
    <property type="match status" value="1"/>
</dbReference>
<proteinExistence type="predicted"/>
<protein>
    <recommendedName>
        <fullName evidence="2">AAA domain (Dynein-related subfamily)</fullName>
    </recommendedName>
</protein>
<accession>A0A6N3F574</accession>
<evidence type="ECO:0000313" key="1">
    <source>
        <dbReference type="EMBL" id="VYU47046.1"/>
    </source>
</evidence>
<dbReference type="EMBL" id="CACRUE010000039">
    <property type="protein sequence ID" value="VYU47046.1"/>
    <property type="molecule type" value="Genomic_DNA"/>
</dbReference>
<name>A0A6N3F574_9FIRM</name>
<dbReference type="SUPFAM" id="SSF52540">
    <property type="entry name" value="P-loop containing nucleoside triphosphate hydrolases"/>
    <property type="match status" value="1"/>
</dbReference>
<sequence length="363" mass="41492">MSTINIEQFEKIVEFNIDNNIKRAILGLGSSGIGKSAVIKQITERKNMGLIDLRLLLYTETDLKGIPFPNEDKTRTKWLPNDILPNVERDGERGILLVEELTSAPKRVQAAAYQLIQDRRLGEYILPEGWFIVALGNREDDNGVFVQMPSPLANRFEIHDIGYDLDIWKKNFAYKTGVNPFVISYLNFKPGALHNFVPDSTSMIFASPRTWHAVSDILNTNVFDFDDDILRYKIEGNVGEIECNSFLQFCKLKDELVSVDDILSGVDVEIPIEHDKIYLLIGSIISRLEDLRQINDIDDVDEELISKFENAINFLLKLKPEFTVLGLKDLVSLNKKLVKGLFIEELDNDDIIDFITENDYIFE</sequence>